<proteinExistence type="predicted"/>
<evidence type="ECO:0000256" key="1">
    <source>
        <dbReference type="ARBA" id="ARBA00023125"/>
    </source>
</evidence>
<name>A0A3L9M6M6_9FLAO</name>
<dbReference type="InterPro" id="IPR009057">
    <property type="entry name" value="Homeodomain-like_sf"/>
</dbReference>
<dbReference type="RefSeq" id="WP_121935058.1">
    <property type="nucleotide sequence ID" value="NZ_RDOJ01000013.1"/>
</dbReference>
<dbReference type="InterPro" id="IPR041490">
    <property type="entry name" value="KstR2_TetR_C"/>
</dbReference>
<feature type="DNA-binding region" description="H-T-H motif" evidence="2">
    <location>
        <begin position="27"/>
        <end position="46"/>
    </location>
</feature>
<dbReference type="GO" id="GO:0003677">
    <property type="term" value="F:DNA binding"/>
    <property type="evidence" value="ECO:0007669"/>
    <property type="project" value="UniProtKB-UniRule"/>
</dbReference>
<dbReference type="Proteomes" id="UP000275348">
    <property type="component" value="Unassembled WGS sequence"/>
</dbReference>
<protein>
    <submittedName>
        <fullName evidence="4">TetR/AcrR family transcriptional regulator</fullName>
    </submittedName>
</protein>
<feature type="domain" description="HTH tetR-type" evidence="3">
    <location>
        <begin position="4"/>
        <end position="64"/>
    </location>
</feature>
<evidence type="ECO:0000256" key="2">
    <source>
        <dbReference type="PROSITE-ProRule" id="PRU00335"/>
    </source>
</evidence>
<dbReference type="InterPro" id="IPR036271">
    <property type="entry name" value="Tet_transcr_reg_TetR-rel_C_sf"/>
</dbReference>
<organism evidence="4 5">
    <name type="scientific">Faecalibacter macacae</name>
    <dbReference type="NCBI Taxonomy" id="1859289"/>
    <lineage>
        <taxon>Bacteria</taxon>
        <taxon>Pseudomonadati</taxon>
        <taxon>Bacteroidota</taxon>
        <taxon>Flavobacteriia</taxon>
        <taxon>Flavobacteriales</taxon>
        <taxon>Weeksellaceae</taxon>
        <taxon>Faecalibacter</taxon>
    </lineage>
</organism>
<dbReference type="PRINTS" id="PR00455">
    <property type="entry name" value="HTHTETR"/>
</dbReference>
<dbReference type="Pfam" id="PF00440">
    <property type="entry name" value="TetR_N"/>
    <property type="match status" value="1"/>
</dbReference>
<dbReference type="PANTHER" id="PTHR43479">
    <property type="entry name" value="ACREF/ENVCD OPERON REPRESSOR-RELATED"/>
    <property type="match status" value="1"/>
</dbReference>
<dbReference type="AlphaFoldDB" id="A0A3L9M6M6"/>
<evidence type="ECO:0000259" key="3">
    <source>
        <dbReference type="PROSITE" id="PS50977"/>
    </source>
</evidence>
<dbReference type="Pfam" id="PF17932">
    <property type="entry name" value="TetR_C_24"/>
    <property type="match status" value="1"/>
</dbReference>
<comment type="caution">
    <text evidence="4">The sequence shown here is derived from an EMBL/GenBank/DDBJ whole genome shotgun (WGS) entry which is preliminary data.</text>
</comment>
<dbReference type="OrthoDB" id="9814200at2"/>
<dbReference type="Gene3D" id="1.10.357.10">
    <property type="entry name" value="Tetracycline Repressor, domain 2"/>
    <property type="match status" value="1"/>
</dbReference>
<dbReference type="Gene3D" id="1.10.10.60">
    <property type="entry name" value="Homeodomain-like"/>
    <property type="match status" value="1"/>
</dbReference>
<dbReference type="PANTHER" id="PTHR43479:SF11">
    <property type="entry name" value="ACREF_ENVCD OPERON REPRESSOR-RELATED"/>
    <property type="match status" value="1"/>
</dbReference>
<dbReference type="InterPro" id="IPR050624">
    <property type="entry name" value="HTH-type_Tx_Regulator"/>
</dbReference>
<reference evidence="4 5" key="1">
    <citation type="submission" date="2018-10" db="EMBL/GenBank/DDBJ databases">
        <authorList>
            <person name="Chen X."/>
        </authorList>
    </citation>
    <scope>NUCLEOTIDE SEQUENCE [LARGE SCALE GENOMIC DNA]</scope>
    <source>
        <strain evidence="4 5">YIM 102668</strain>
    </source>
</reference>
<dbReference type="InterPro" id="IPR001647">
    <property type="entry name" value="HTH_TetR"/>
</dbReference>
<gene>
    <name evidence="4" type="ORF">EAH69_09965</name>
</gene>
<dbReference type="SUPFAM" id="SSF48498">
    <property type="entry name" value="Tetracyclin repressor-like, C-terminal domain"/>
    <property type="match status" value="1"/>
</dbReference>
<evidence type="ECO:0000313" key="5">
    <source>
        <dbReference type="Proteomes" id="UP000275348"/>
    </source>
</evidence>
<sequence length="190" mass="21998">MAKKSRKELIINEAAIIFKQKGYSATSMRELAEKVGIEAASLYNHIRSKDEILEEICFSVAHEYLSFITEIEERECSYTDKLKGLIELHIKLIIEKPNEVSVANNDWKNLSDPKKKLYKEVRKGYENRIANILTKGMQTGEFKQLHVSVALFTLLSSLRWIELWYRPGRDVTADELKHDLTTFLVHGLKN</sequence>
<keyword evidence="1 2" id="KW-0238">DNA-binding</keyword>
<evidence type="ECO:0000313" key="4">
    <source>
        <dbReference type="EMBL" id="RLZ08628.1"/>
    </source>
</evidence>
<dbReference type="EMBL" id="RDOJ01000013">
    <property type="protein sequence ID" value="RLZ08628.1"/>
    <property type="molecule type" value="Genomic_DNA"/>
</dbReference>
<dbReference type="SUPFAM" id="SSF46689">
    <property type="entry name" value="Homeodomain-like"/>
    <property type="match status" value="1"/>
</dbReference>
<dbReference type="PROSITE" id="PS50977">
    <property type="entry name" value="HTH_TETR_2"/>
    <property type="match status" value="1"/>
</dbReference>
<accession>A0A3L9M6M6</accession>
<keyword evidence="5" id="KW-1185">Reference proteome</keyword>